<dbReference type="eggNOG" id="COG1848">
    <property type="taxonomic scope" value="Bacteria"/>
</dbReference>
<protein>
    <recommendedName>
        <fullName evidence="5">PIN domain-containing protein</fullName>
    </recommendedName>
</protein>
<proteinExistence type="predicted"/>
<dbReference type="Pfam" id="PF01850">
    <property type="entry name" value="PIN"/>
    <property type="match status" value="1"/>
</dbReference>
<dbReference type="EMBL" id="BAHD01000004">
    <property type="protein sequence ID" value="GAB94372.1"/>
    <property type="molecule type" value="Genomic_DNA"/>
</dbReference>
<sequence>MAELLEAARRADQRVIVPTVVLAEVMTGADRDAAVWHVVKRLPLVDLPPRTAARAGALRQAAVRRRKKRDLTVDAMIAAVAVERAPAVVVTADPDDFELLLEGHDVTVLPL</sequence>
<dbReference type="Proteomes" id="UP000008366">
    <property type="component" value="Unassembled WGS sequence"/>
</dbReference>
<evidence type="ECO:0000256" key="4">
    <source>
        <dbReference type="ARBA" id="ARBA00022842"/>
    </source>
</evidence>
<evidence type="ECO:0000256" key="2">
    <source>
        <dbReference type="ARBA" id="ARBA00022723"/>
    </source>
</evidence>
<keyword evidence="7" id="KW-1185">Reference proteome</keyword>
<evidence type="ECO:0000256" key="1">
    <source>
        <dbReference type="ARBA" id="ARBA00022722"/>
    </source>
</evidence>
<keyword evidence="2" id="KW-0479">Metal-binding</keyword>
<dbReference type="GO" id="GO:0016787">
    <property type="term" value="F:hydrolase activity"/>
    <property type="evidence" value="ECO:0007669"/>
    <property type="project" value="UniProtKB-KW"/>
</dbReference>
<keyword evidence="4" id="KW-0460">Magnesium</keyword>
<evidence type="ECO:0000256" key="3">
    <source>
        <dbReference type="ARBA" id="ARBA00022801"/>
    </source>
</evidence>
<dbReference type="InterPro" id="IPR002716">
    <property type="entry name" value="PIN_dom"/>
</dbReference>
<dbReference type="GO" id="GO:0004518">
    <property type="term" value="F:nuclease activity"/>
    <property type="evidence" value="ECO:0007669"/>
    <property type="project" value="UniProtKB-KW"/>
</dbReference>
<name>K6WQJ8_9MICO</name>
<reference evidence="6 7" key="1">
    <citation type="submission" date="2012-08" db="EMBL/GenBank/DDBJ databases">
        <title>Whole genome shotgun sequence of Kineosphaera limosa NBRC 100340.</title>
        <authorList>
            <person name="Yoshida I."/>
            <person name="Isaki S."/>
            <person name="Hosoyama A."/>
            <person name="Tsuchikane K."/>
            <person name="Katsumata H."/>
            <person name="Ando Y."/>
            <person name="Ohji S."/>
            <person name="Hamada M."/>
            <person name="Tamura T."/>
            <person name="Yamazoe A."/>
            <person name="Yamazaki S."/>
            <person name="Fujita N."/>
        </authorList>
    </citation>
    <scope>NUCLEOTIDE SEQUENCE [LARGE SCALE GENOMIC DNA]</scope>
    <source>
        <strain evidence="6 7">NBRC 100340</strain>
    </source>
</reference>
<dbReference type="STRING" id="1184609.KILIM_004_01640"/>
<dbReference type="AlphaFoldDB" id="K6WQJ8"/>
<dbReference type="SUPFAM" id="SSF88723">
    <property type="entry name" value="PIN domain-like"/>
    <property type="match status" value="1"/>
</dbReference>
<feature type="domain" description="PIN" evidence="5">
    <location>
        <begin position="4"/>
        <end position="97"/>
    </location>
</feature>
<keyword evidence="3" id="KW-0378">Hydrolase</keyword>
<dbReference type="Gene3D" id="3.40.50.1010">
    <property type="entry name" value="5'-nuclease"/>
    <property type="match status" value="1"/>
</dbReference>
<dbReference type="InterPro" id="IPR029060">
    <property type="entry name" value="PIN-like_dom_sf"/>
</dbReference>
<accession>K6WQJ8</accession>
<evidence type="ECO:0000313" key="7">
    <source>
        <dbReference type="Proteomes" id="UP000008366"/>
    </source>
</evidence>
<keyword evidence="1" id="KW-0540">Nuclease</keyword>
<organism evidence="6 7">
    <name type="scientific">Kineosphaera limosa NBRC 100340</name>
    <dbReference type="NCBI Taxonomy" id="1184609"/>
    <lineage>
        <taxon>Bacteria</taxon>
        <taxon>Bacillati</taxon>
        <taxon>Actinomycetota</taxon>
        <taxon>Actinomycetes</taxon>
        <taxon>Micrococcales</taxon>
        <taxon>Dermatophilaceae</taxon>
        <taxon>Kineosphaera</taxon>
    </lineage>
</organism>
<evidence type="ECO:0000313" key="6">
    <source>
        <dbReference type="EMBL" id="GAB94372.1"/>
    </source>
</evidence>
<evidence type="ECO:0000259" key="5">
    <source>
        <dbReference type="Pfam" id="PF01850"/>
    </source>
</evidence>
<dbReference type="GO" id="GO:0046872">
    <property type="term" value="F:metal ion binding"/>
    <property type="evidence" value="ECO:0007669"/>
    <property type="project" value="UniProtKB-KW"/>
</dbReference>
<comment type="caution">
    <text evidence="6">The sequence shown here is derived from an EMBL/GenBank/DDBJ whole genome shotgun (WGS) entry which is preliminary data.</text>
</comment>
<gene>
    <name evidence="6" type="ORF">KILIM_004_01640</name>
</gene>